<dbReference type="Proteomes" id="UP000738359">
    <property type="component" value="Unassembled WGS sequence"/>
</dbReference>
<keyword evidence="3" id="KW-1185">Reference proteome</keyword>
<dbReference type="OrthoDB" id="2436324at2759"/>
<reference evidence="2" key="1">
    <citation type="journal article" date="2020" name="Fungal Divers.">
        <title>Resolving the Mortierellaceae phylogeny through synthesis of multi-gene phylogenetics and phylogenomics.</title>
        <authorList>
            <person name="Vandepol N."/>
            <person name="Liber J."/>
            <person name="Desiro A."/>
            <person name="Na H."/>
            <person name="Kennedy M."/>
            <person name="Barry K."/>
            <person name="Grigoriev I.V."/>
            <person name="Miller A.N."/>
            <person name="O'Donnell K."/>
            <person name="Stajich J.E."/>
            <person name="Bonito G."/>
        </authorList>
    </citation>
    <scope>NUCLEOTIDE SEQUENCE</scope>
    <source>
        <strain evidence="2">CK1249</strain>
    </source>
</reference>
<accession>A0A9P6IPB7</accession>
<feature type="compositionally biased region" description="Acidic residues" evidence="1">
    <location>
        <begin position="55"/>
        <end position="64"/>
    </location>
</feature>
<evidence type="ECO:0000313" key="3">
    <source>
        <dbReference type="Proteomes" id="UP000738359"/>
    </source>
</evidence>
<protein>
    <submittedName>
        <fullName evidence="2">Uncharacterized protein</fullName>
    </submittedName>
</protein>
<proteinExistence type="predicted"/>
<dbReference type="AlphaFoldDB" id="A0A9P6IPB7"/>
<feature type="region of interest" description="Disordered" evidence="1">
    <location>
        <begin position="1"/>
        <end position="67"/>
    </location>
</feature>
<gene>
    <name evidence="2" type="ORF">BGZ70_005598</name>
</gene>
<comment type="caution">
    <text evidence="2">The sequence shown here is derived from an EMBL/GenBank/DDBJ whole genome shotgun (WGS) entry which is preliminary data.</text>
</comment>
<evidence type="ECO:0000313" key="2">
    <source>
        <dbReference type="EMBL" id="KAF9943664.1"/>
    </source>
</evidence>
<name>A0A9P6IPB7_MORAP</name>
<evidence type="ECO:0000256" key="1">
    <source>
        <dbReference type="SAM" id="MobiDB-lite"/>
    </source>
</evidence>
<dbReference type="EMBL" id="JAAAHY010002997">
    <property type="protein sequence ID" value="KAF9943664.1"/>
    <property type="molecule type" value="Genomic_DNA"/>
</dbReference>
<organism evidence="2 3">
    <name type="scientific">Mortierella alpina</name>
    <name type="common">Oleaginous fungus</name>
    <name type="synonym">Mortierella renispora</name>
    <dbReference type="NCBI Taxonomy" id="64518"/>
    <lineage>
        <taxon>Eukaryota</taxon>
        <taxon>Fungi</taxon>
        <taxon>Fungi incertae sedis</taxon>
        <taxon>Mucoromycota</taxon>
        <taxon>Mortierellomycotina</taxon>
        <taxon>Mortierellomycetes</taxon>
        <taxon>Mortierellales</taxon>
        <taxon>Mortierellaceae</taxon>
        <taxon>Mortierella</taxon>
    </lineage>
</organism>
<sequence>MPRPGEQTRLPTIEESLKSAAESQDSQAVREVKEHVPQSGALSPQGVHEHTADDTGYDSDDDDRDSVFGDRATVLEPRAAVAKKEPTSARLKALQSVLRTLVESDTGDELIDRAWVRKKGFRGTDFEDNECDVVLKIGRLLGPFVPKRRPADDGSKTRDALPHVTLRAPLALIANTVLRLTGYSQFTRRLSPHISVASVHALNLGAVGMYEVLSGGGGLFDIKDRHGTYLTSARPITADPLNKRAVFGAFFDINKIDQICVKHGLVFRDR</sequence>